<dbReference type="EMBL" id="EQ974597">
    <property type="protein sequence ID" value="EEF28602.1"/>
    <property type="molecule type" value="Genomic_DNA"/>
</dbReference>
<dbReference type="InParanoid" id="B9T6B2"/>
<dbReference type="eggNOG" id="ENOG502SCGZ">
    <property type="taxonomic scope" value="Eukaryota"/>
</dbReference>
<keyword evidence="3" id="KW-1185">Reference proteome</keyword>
<evidence type="ECO:0008006" key="4">
    <source>
        <dbReference type="Google" id="ProtNLM"/>
    </source>
</evidence>
<gene>
    <name evidence="2" type="ORF">RCOM_0007070</name>
</gene>
<name>B9T6B2_RICCO</name>
<organism evidence="2 3">
    <name type="scientific">Ricinus communis</name>
    <name type="common">Castor bean</name>
    <dbReference type="NCBI Taxonomy" id="3988"/>
    <lineage>
        <taxon>Eukaryota</taxon>
        <taxon>Viridiplantae</taxon>
        <taxon>Streptophyta</taxon>
        <taxon>Embryophyta</taxon>
        <taxon>Tracheophyta</taxon>
        <taxon>Spermatophyta</taxon>
        <taxon>Magnoliopsida</taxon>
        <taxon>eudicotyledons</taxon>
        <taxon>Gunneridae</taxon>
        <taxon>Pentapetalae</taxon>
        <taxon>rosids</taxon>
        <taxon>fabids</taxon>
        <taxon>Malpighiales</taxon>
        <taxon>Euphorbiaceae</taxon>
        <taxon>Acalyphoideae</taxon>
        <taxon>Acalypheae</taxon>
        <taxon>Ricinus</taxon>
    </lineage>
</organism>
<evidence type="ECO:0000313" key="3">
    <source>
        <dbReference type="Proteomes" id="UP000008311"/>
    </source>
</evidence>
<evidence type="ECO:0000313" key="2">
    <source>
        <dbReference type="EMBL" id="EEF28602.1"/>
    </source>
</evidence>
<protein>
    <recommendedName>
        <fullName evidence="4">Late embryogenesis abundant</fullName>
    </recommendedName>
</protein>
<feature type="compositionally biased region" description="Basic and acidic residues" evidence="1">
    <location>
        <begin position="209"/>
        <end position="239"/>
    </location>
</feature>
<accession>B9T6B2</accession>
<dbReference type="Proteomes" id="UP000008311">
    <property type="component" value="Unassembled WGS sequence"/>
</dbReference>
<evidence type="ECO:0000256" key="1">
    <source>
        <dbReference type="SAM" id="MobiDB-lite"/>
    </source>
</evidence>
<reference evidence="3" key="1">
    <citation type="journal article" date="2010" name="Nat. Biotechnol.">
        <title>Draft genome sequence of the oilseed species Ricinus communis.</title>
        <authorList>
            <person name="Chan A.P."/>
            <person name="Crabtree J."/>
            <person name="Zhao Q."/>
            <person name="Lorenzi H."/>
            <person name="Orvis J."/>
            <person name="Puiu D."/>
            <person name="Melake-Berhan A."/>
            <person name="Jones K.M."/>
            <person name="Redman J."/>
            <person name="Chen G."/>
            <person name="Cahoon E.B."/>
            <person name="Gedil M."/>
            <person name="Stanke M."/>
            <person name="Haas B.J."/>
            <person name="Wortman J.R."/>
            <person name="Fraser-Liggett C.M."/>
            <person name="Ravel J."/>
            <person name="Rabinowicz P.D."/>
        </authorList>
    </citation>
    <scope>NUCLEOTIDE SEQUENCE [LARGE SCALE GENOMIC DNA]</scope>
    <source>
        <strain evidence="3">cv. Hale</strain>
    </source>
</reference>
<sequence length="290" mass="31367">MLISPQKSPYHHNTWAILIISETCQTYGKHGVKILPETGDVSRPFRTCPLFCTITPLVVASDTIYSMKFIIVRISCSGQEFVVQERSEGGKEKRGEMAGIYLAKKGSINVYKASLKHQPSFVDSAIRVSRACFSTGSERAEGSNAAAGTRGEGTGPDGTPGVSLETSKDPVGQGIYEAKHQALDMDENTTKGATQFVADTAKEGVRKATERADAVGDTAKRAVDSASEASKEANHKVRDTVAGGKDNNENHNNHNEEDPGVVEMQKMDGPIDTVEYRNLEINIEEMSRSA</sequence>
<feature type="region of interest" description="Disordered" evidence="1">
    <location>
        <begin position="209"/>
        <end position="263"/>
    </location>
</feature>
<dbReference type="AlphaFoldDB" id="B9T6B2"/>
<feature type="compositionally biased region" description="Basic and acidic residues" evidence="1">
    <location>
        <begin position="246"/>
        <end position="257"/>
    </location>
</feature>
<proteinExistence type="predicted"/>
<feature type="region of interest" description="Disordered" evidence="1">
    <location>
        <begin position="139"/>
        <end position="169"/>
    </location>
</feature>